<feature type="compositionally biased region" description="Acidic residues" evidence="1">
    <location>
        <begin position="199"/>
        <end position="212"/>
    </location>
</feature>
<accession>A2EUQ3</accession>
<sequence>MSAIDSTNHGETIHSNKYIESNKPNELPNDVIKVPSFRKITDDESPYNFDDIFPGATDNAAAQILESHTILELIEDRIDRGNEKRVKHPSSLIKIYNMHETYDFDNEETAKLSKCTSKPSITMIARNWPKRVYDDENIKMSDKLQKEFTTRYNEYIASREEQGKKSGVKKKRKRKSSTSTIQNKAHDKYEKNEFRTESDNDTIDDDFQLDFK</sequence>
<name>A2EUQ3_TRIV3</name>
<evidence type="ECO:0000313" key="2">
    <source>
        <dbReference type="EMBL" id="EAY03641.1"/>
    </source>
</evidence>
<dbReference type="InParanoid" id="A2EUQ3"/>
<feature type="compositionally biased region" description="Basic and acidic residues" evidence="1">
    <location>
        <begin position="184"/>
        <end position="198"/>
    </location>
</feature>
<feature type="compositionally biased region" description="Basic residues" evidence="1">
    <location>
        <begin position="166"/>
        <end position="176"/>
    </location>
</feature>
<dbReference type="VEuPathDB" id="TrichDB:TVAG_161800"/>
<feature type="region of interest" description="Disordered" evidence="1">
    <location>
        <begin position="159"/>
        <end position="212"/>
    </location>
</feature>
<feature type="compositionally biased region" description="Polar residues" evidence="1">
    <location>
        <begin position="1"/>
        <end position="24"/>
    </location>
</feature>
<keyword evidence="3" id="KW-1185">Reference proteome</keyword>
<gene>
    <name evidence="2" type="ORF">TVAG_161800</name>
</gene>
<evidence type="ECO:0000313" key="3">
    <source>
        <dbReference type="Proteomes" id="UP000001542"/>
    </source>
</evidence>
<reference evidence="2" key="1">
    <citation type="submission" date="2006-10" db="EMBL/GenBank/DDBJ databases">
        <authorList>
            <person name="Amadeo P."/>
            <person name="Zhao Q."/>
            <person name="Wortman J."/>
            <person name="Fraser-Liggett C."/>
            <person name="Carlton J."/>
        </authorList>
    </citation>
    <scope>NUCLEOTIDE SEQUENCE</scope>
    <source>
        <strain evidence="2">G3</strain>
    </source>
</reference>
<feature type="region of interest" description="Disordered" evidence="1">
    <location>
        <begin position="1"/>
        <end position="25"/>
    </location>
</feature>
<proteinExistence type="predicted"/>
<dbReference type="AlphaFoldDB" id="A2EUQ3"/>
<reference evidence="2" key="2">
    <citation type="journal article" date="2007" name="Science">
        <title>Draft genome sequence of the sexually transmitted pathogen Trichomonas vaginalis.</title>
        <authorList>
            <person name="Carlton J.M."/>
            <person name="Hirt R.P."/>
            <person name="Silva J.C."/>
            <person name="Delcher A.L."/>
            <person name="Schatz M."/>
            <person name="Zhao Q."/>
            <person name="Wortman J.R."/>
            <person name="Bidwell S.L."/>
            <person name="Alsmark U.C.M."/>
            <person name="Besteiro S."/>
            <person name="Sicheritz-Ponten T."/>
            <person name="Noel C.J."/>
            <person name="Dacks J.B."/>
            <person name="Foster P.G."/>
            <person name="Simillion C."/>
            <person name="Van de Peer Y."/>
            <person name="Miranda-Saavedra D."/>
            <person name="Barton G.J."/>
            <person name="Westrop G.D."/>
            <person name="Mueller S."/>
            <person name="Dessi D."/>
            <person name="Fiori P.L."/>
            <person name="Ren Q."/>
            <person name="Paulsen I."/>
            <person name="Zhang H."/>
            <person name="Bastida-Corcuera F.D."/>
            <person name="Simoes-Barbosa A."/>
            <person name="Brown M.T."/>
            <person name="Hayes R.D."/>
            <person name="Mukherjee M."/>
            <person name="Okumura C.Y."/>
            <person name="Schneider R."/>
            <person name="Smith A.J."/>
            <person name="Vanacova S."/>
            <person name="Villalvazo M."/>
            <person name="Haas B.J."/>
            <person name="Pertea M."/>
            <person name="Feldblyum T.V."/>
            <person name="Utterback T.R."/>
            <person name="Shu C.L."/>
            <person name="Osoegawa K."/>
            <person name="de Jong P.J."/>
            <person name="Hrdy I."/>
            <person name="Horvathova L."/>
            <person name="Zubacova Z."/>
            <person name="Dolezal P."/>
            <person name="Malik S.B."/>
            <person name="Logsdon J.M. Jr."/>
            <person name="Henze K."/>
            <person name="Gupta A."/>
            <person name="Wang C.C."/>
            <person name="Dunne R.L."/>
            <person name="Upcroft J.A."/>
            <person name="Upcroft P."/>
            <person name="White O."/>
            <person name="Salzberg S.L."/>
            <person name="Tang P."/>
            <person name="Chiu C.-H."/>
            <person name="Lee Y.-S."/>
            <person name="Embley T.M."/>
            <person name="Coombs G.H."/>
            <person name="Mottram J.C."/>
            <person name="Tachezy J."/>
            <person name="Fraser-Liggett C.M."/>
            <person name="Johnson P.J."/>
        </authorList>
    </citation>
    <scope>NUCLEOTIDE SEQUENCE [LARGE SCALE GENOMIC DNA]</scope>
    <source>
        <strain evidence="2">G3</strain>
    </source>
</reference>
<dbReference type="RefSeq" id="XP_001315864.1">
    <property type="nucleotide sequence ID" value="XM_001315829.1"/>
</dbReference>
<evidence type="ECO:0000256" key="1">
    <source>
        <dbReference type="SAM" id="MobiDB-lite"/>
    </source>
</evidence>
<dbReference type="VEuPathDB" id="TrichDB:TVAGG3_0255900"/>
<dbReference type="KEGG" id="tva:4761487"/>
<organism evidence="2 3">
    <name type="scientific">Trichomonas vaginalis (strain ATCC PRA-98 / G3)</name>
    <dbReference type="NCBI Taxonomy" id="412133"/>
    <lineage>
        <taxon>Eukaryota</taxon>
        <taxon>Metamonada</taxon>
        <taxon>Parabasalia</taxon>
        <taxon>Trichomonadida</taxon>
        <taxon>Trichomonadidae</taxon>
        <taxon>Trichomonas</taxon>
    </lineage>
</organism>
<protein>
    <submittedName>
        <fullName evidence="2">Uncharacterized protein</fullName>
    </submittedName>
</protein>
<dbReference type="EMBL" id="DS113499">
    <property type="protein sequence ID" value="EAY03641.1"/>
    <property type="molecule type" value="Genomic_DNA"/>
</dbReference>
<dbReference type="Proteomes" id="UP000001542">
    <property type="component" value="Unassembled WGS sequence"/>
</dbReference>